<keyword evidence="7" id="KW-1185">Reference proteome</keyword>
<sequence length="428" mass="47080">MNFEFSQLGRELAGGSGIGELMEDLGHALAAGGDHLKMLGGGQPANIPEVNGLWHRRMEEIMAEPGALEKAVANYDPPRGNPAFISALAGLFRERFDWPVTDEHFAITAGGQTAFFFLFNLLAGPMPDGRRRKILLPLVPEYIGYANQGAFGDLFTAVPPQVEKTGPHEFKYRVDFDHLEITDDIAAICVSRPTNPTGNVLTDGEIQRLSELAKSHGIPLIIDNAYGAPFPNIIFSAATPVWDDHIILTLSLSKLGLPGTRTGIVVAHPEITRAVAEMSSVVGLANPNLGQAIVRPLLESGEVLRLATEVVQPFYREKSRQAIGWVEEAFGENFEYYIHRSEGALFLWLWFPGLPITAAELYERLKKRGVLVVPGHYFFFGLGDTPCSYRDECLRISYAMGEGAVREGVKILAEEVVKAWKHLEIKTS</sequence>
<reference evidence="6 7" key="1">
    <citation type="submission" date="2024-02" db="EMBL/GenBank/DDBJ databases">
        <title>Haloferula sargassicola NBRC 104335.</title>
        <authorList>
            <person name="Ichikawa N."/>
            <person name="Katano-Makiyama Y."/>
            <person name="Hidaka K."/>
        </authorList>
    </citation>
    <scope>NUCLEOTIDE SEQUENCE [LARGE SCALE GENOMIC DNA]</scope>
    <source>
        <strain evidence="6 7">NBRC 104335</strain>
    </source>
</reference>
<keyword evidence="4" id="KW-0663">Pyridoxal phosphate</keyword>
<dbReference type="GO" id="GO:0008483">
    <property type="term" value="F:transaminase activity"/>
    <property type="evidence" value="ECO:0007669"/>
    <property type="project" value="UniProtKB-KW"/>
</dbReference>
<comment type="caution">
    <text evidence="6">The sequence shown here is derived from an EMBL/GenBank/DDBJ whole genome shotgun (WGS) entry which is preliminary data.</text>
</comment>
<dbReference type="InterPro" id="IPR015424">
    <property type="entry name" value="PyrdxlP-dep_Trfase"/>
</dbReference>
<evidence type="ECO:0000256" key="4">
    <source>
        <dbReference type="ARBA" id="ARBA00022898"/>
    </source>
</evidence>
<name>A0ABP9UXD8_9BACT</name>
<proteinExistence type="predicted"/>
<evidence type="ECO:0000313" key="6">
    <source>
        <dbReference type="EMBL" id="GAA5484533.1"/>
    </source>
</evidence>
<organism evidence="6 7">
    <name type="scientific">Haloferula sargassicola</name>
    <dbReference type="NCBI Taxonomy" id="490096"/>
    <lineage>
        <taxon>Bacteria</taxon>
        <taxon>Pseudomonadati</taxon>
        <taxon>Verrucomicrobiota</taxon>
        <taxon>Verrucomicrobiia</taxon>
        <taxon>Verrucomicrobiales</taxon>
        <taxon>Verrucomicrobiaceae</taxon>
        <taxon>Haloferula</taxon>
    </lineage>
</organism>
<evidence type="ECO:0000313" key="7">
    <source>
        <dbReference type="Proteomes" id="UP001476282"/>
    </source>
</evidence>
<evidence type="ECO:0000256" key="1">
    <source>
        <dbReference type="ARBA" id="ARBA00001933"/>
    </source>
</evidence>
<protein>
    <submittedName>
        <fullName evidence="6">Valine--pyruvate aminotransferase</fullName>
    </submittedName>
</protein>
<dbReference type="Gene3D" id="3.40.640.10">
    <property type="entry name" value="Type I PLP-dependent aspartate aminotransferase-like (Major domain)"/>
    <property type="match status" value="1"/>
</dbReference>
<keyword evidence="2 6" id="KW-0032">Aminotransferase</keyword>
<dbReference type="PANTHER" id="PTHR42790:SF4">
    <property type="entry name" value="VALINE--PYRUVATE AMINOTRANSFERASE"/>
    <property type="match status" value="1"/>
</dbReference>
<comment type="cofactor">
    <cofactor evidence="1">
        <name>pyridoxal 5'-phosphate</name>
        <dbReference type="ChEBI" id="CHEBI:597326"/>
    </cofactor>
</comment>
<dbReference type="Pfam" id="PF00155">
    <property type="entry name" value="Aminotran_1_2"/>
    <property type="match status" value="1"/>
</dbReference>
<keyword evidence="3" id="KW-0808">Transferase</keyword>
<evidence type="ECO:0000256" key="2">
    <source>
        <dbReference type="ARBA" id="ARBA00022576"/>
    </source>
</evidence>
<dbReference type="NCBIfam" id="NF006964">
    <property type="entry name" value="PRK09440.1-2"/>
    <property type="match status" value="1"/>
</dbReference>
<dbReference type="EMBL" id="BAABRI010000027">
    <property type="protein sequence ID" value="GAA5484533.1"/>
    <property type="molecule type" value="Genomic_DNA"/>
</dbReference>
<dbReference type="InterPro" id="IPR050859">
    <property type="entry name" value="Class-I_PLP-dep_aminotransf"/>
</dbReference>
<evidence type="ECO:0000259" key="5">
    <source>
        <dbReference type="Pfam" id="PF00155"/>
    </source>
</evidence>
<gene>
    <name evidence="6" type="primary">avtA</name>
    <name evidence="6" type="ORF">Hsar01_03777</name>
</gene>
<accession>A0ABP9UXD8</accession>
<dbReference type="Proteomes" id="UP001476282">
    <property type="component" value="Unassembled WGS sequence"/>
</dbReference>
<dbReference type="NCBIfam" id="NF006967">
    <property type="entry name" value="PRK09440.1-5"/>
    <property type="match status" value="1"/>
</dbReference>
<feature type="domain" description="Aminotransferase class I/classII large" evidence="5">
    <location>
        <begin position="70"/>
        <end position="409"/>
    </location>
</feature>
<dbReference type="PANTHER" id="PTHR42790">
    <property type="entry name" value="AMINOTRANSFERASE"/>
    <property type="match status" value="1"/>
</dbReference>
<evidence type="ECO:0000256" key="3">
    <source>
        <dbReference type="ARBA" id="ARBA00022679"/>
    </source>
</evidence>
<dbReference type="RefSeq" id="WP_353568632.1">
    <property type="nucleotide sequence ID" value="NZ_BAABRI010000027.1"/>
</dbReference>
<dbReference type="InterPro" id="IPR015421">
    <property type="entry name" value="PyrdxlP-dep_Trfase_major"/>
</dbReference>
<dbReference type="InterPro" id="IPR004839">
    <property type="entry name" value="Aminotransferase_I/II_large"/>
</dbReference>
<dbReference type="CDD" id="cd00609">
    <property type="entry name" value="AAT_like"/>
    <property type="match status" value="1"/>
</dbReference>
<dbReference type="SUPFAM" id="SSF53383">
    <property type="entry name" value="PLP-dependent transferases"/>
    <property type="match status" value="1"/>
</dbReference>